<protein>
    <submittedName>
        <fullName evidence="1">Uncharacterized protein</fullName>
    </submittedName>
</protein>
<evidence type="ECO:0000313" key="1">
    <source>
        <dbReference type="EMBL" id="GMN40760.1"/>
    </source>
</evidence>
<dbReference type="Proteomes" id="UP001187192">
    <property type="component" value="Unassembled WGS sequence"/>
</dbReference>
<comment type="caution">
    <text evidence="1">The sequence shown here is derived from an EMBL/GenBank/DDBJ whole genome shotgun (WGS) entry which is preliminary data.</text>
</comment>
<dbReference type="EMBL" id="BTGU01000011">
    <property type="protein sequence ID" value="GMN40760.1"/>
    <property type="molecule type" value="Genomic_DNA"/>
</dbReference>
<name>A0AA87ZW78_FICCA</name>
<accession>A0AA87ZW78</accession>
<reference evidence="1" key="1">
    <citation type="submission" date="2023-07" db="EMBL/GenBank/DDBJ databases">
        <title>draft genome sequence of fig (Ficus carica).</title>
        <authorList>
            <person name="Takahashi T."/>
            <person name="Nishimura K."/>
        </authorList>
    </citation>
    <scope>NUCLEOTIDE SEQUENCE</scope>
</reference>
<keyword evidence="2" id="KW-1185">Reference proteome</keyword>
<sequence length="84" mass="9266">MTTMSWDDAEIGRMLWVSGDSYSLLQIAKLGVCFSLGGKSKPWGSQLPMSFAAIRFENLYQELYSCLSPYSANSSLYAIATVLP</sequence>
<organism evidence="1 2">
    <name type="scientific">Ficus carica</name>
    <name type="common">Common fig</name>
    <dbReference type="NCBI Taxonomy" id="3494"/>
    <lineage>
        <taxon>Eukaryota</taxon>
        <taxon>Viridiplantae</taxon>
        <taxon>Streptophyta</taxon>
        <taxon>Embryophyta</taxon>
        <taxon>Tracheophyta</taxon>
        <taxon>Spermatophyta</taxon>
        <taxon>Magnoliopsida</taxon>
        <taxon>eudicotyledons</taxon>
        <taxon>Gunneridae</taxon>
        <taxon>Pentapetalae</taxon>
        <taxon>rosids</taxon>
        <taxon>fabids</taxon>
        <taxon>Rosales</taxon>
        <taxon>Moraceae</taxon>
        <taxon>Ficeae</taxon>
        <taxon>Ficus</taxon>
    </lineage>
</organism>
<dbReference type="AlphaFoldDB" id="A0AA87ZW78"/>
<evidence type="ECO:0000313" key="2">
    <source>
        <dbReference type="Proteomes" id="UP001187192"/>
    </source>
</evidence>
<proteinExistence type="predicted"/>
<gene>
    <name evidence="1" type="ORF">TIFTF001_009986</name>
</gene>